<dbReference type="InterPro" id="IPR036527">
    <property type="entry name" value="SCP2_sterol-bd_dom_sf"/>
</dbReference>
<proteinExistence type="predicted"/>
<evidence type="ECO:0000313" key="2">
    <source>
        <dbReference type="EMBL" id="MBD5771506.1"/>
    </source>
</evidence>
<sequence length="43" mass="4723">MVFDTLKEVVVIELGGMTAFMQGKIGTDGDIMRVTKLIQILPL</sequence>
<dbReference type="SUPFAM" id="SSF55718">
    <property type="entry name" value="SCP-like"/>
    <property type="match status" value="1"/>
</dbReference>
<dbReference type="Pfam" id="PF02036">
    <property type="entry name" value="SCP2"/>
    <property type="match status" value="1"/>
</dbReference>
<dbReference type="InterPro" id="IPR003033">
    <property type="entry name" value="SCP2_sterol-bd_dom"/>
</dbReference>
<reference evidence="2 3" key="1">
    <citation type="submission" date="2020-09" db="EMBL/GenBank/DDBJ databases">
        <title>Marinomonas sp. nov., isolated from the cysticercosis algae of Qingdao, China.</title>
        <authorList>
            <person name="Sun X."/>
        </authorList>
    </citation>
    <scope>NUCLEOTIDE SEQUENCE [LARGE SCALE GENOMIC DNA]</scope>
    <source>
        <strain evidence="2 3">SM2066</strain>
    </source>
</reference>
<keyword evidence="3" id="KW-1185">Reference proteome</keyword>
<feature type="domain" description="SCP2" evidence="1">
    <location>
        <begin position="4"/>
        <end position="41"/>
    </location>
</feature>
<protein>
    <submittedName>
        <fullName evidence="2">SCP2 sterol-binding domain-containing protein</fullName>
    </submittedName>
</protein>
<gene>
    <name evidence="2" type="ORF">IF202_10635</name>
</gene>
<evidence type="ECO:0000259" key="1">
    <source>
        <dbReference type="Pfam" id="PF02036"/>
    </source>
</evidence>
<comment type="caution">
    <text evidence="2">The sequence shown here is derived from an EMBL/GenBank/DDBJ whole genome shotgun (WGS) entry which is preliminary data.</text>
</comment>
<dbReference type="Gene3D" id="3.30.1050.10">
    <property type="entry name" value="SCP2 sterol-binding domain"/>
    <property type="match status" value="1"/>
</dbReference>
<accession>A0ABR8NZN2</accession>
<organism evidence="2 3">
    <name type="scientific">Marinomonas colpomeniae</name>
    <dbReference type="NCBI Taxonomy" id="2774408"/>
    <lineage>
        <taxon>Bacteria</taxon>
        <taxon>Pseudomonadati</taxon>
        <taxon>Pseudomonadota</taxon>
        <taxon>Gammaproteobacteria</taxon>
        <taxon>Oceanospirillales</taxon>
        <taxon>Oceanospirillaceae</taxon>
        <taxon>Marinomonas</taxon>
    </lineage>
</organism>
<evidence type="ECO:0000313" key="3">
    <source>
        <dbReference type="Proteomes" id="UP000604161"/>
    </source>
</evidence>
<dbReference type="Proteomes" id="UP000604161">
    <property type="component" value="Unassembled WGS sequence"/>
</dbReference>
<dbReference type="EMBL" id="JACYFC010000003">
    <property type="protein sequence ID" value="MBD5771506.1"/>
    <property type="molecule type" value="Genomic_DNA"/>
</dbReference>
<name>A0ABR8NZN2_9GAMM</name>